<feature type="region of interest" description="Disordered" evidence="9">
    <location>
        <begin position="1"/>
        <end position="24"/>
    </location>
</feature>
<dbReference type="NCBIfam" id="TIGR00805">
    <property type="entry name" value="oat"/>
    <property type="match status" value="1"/>
</dbReference>
<keyword evidence="8" id="KW-0813">Transport</keyword>
<feature type="transmembrane region" description="Helical" evidence="8">
    <location>
        <begin position="395"/>
        <end position="415"/>
    </location>
</feature>
<dbReference type="GO" id="GO:0016323">
    <property type="term" value="C:basolateral plasma membrane"/>
    <property type="evidence" value="ECO:0007669"/>
    <property type="project" value="TreeGrafter"/>
</dbReference>
<feature type="transmembrane region" description="Helical" evidence="8">
    <location>
        <begin position="427"/>
        <end position="447"/>
    </location>
</feature>
<dbReference type="InterPro" id="IPR036058">
    <property type="entry name" value="Kazal_dom_sf"/>
</dbReference>
<feature type="transmembrane region" description="Helical" evidence="8">
    <location>
        <begin position="178"/>
        <end position="203"/>
    </location>
</feature>
<sequence>MEEDSDHQDCGGRERDNKQRDDDYGWGSFKPATLQVLTNPKAGLAFLSCAIFTQAMTVNGLARSIVTTLERRFHLTSTDMGTVLIANDVANFLSSLPISYFGAKNKPRWLGCGMLLLALGAFVFTLPHFVAEPYRVVPTTLHELCHTSNFSSPAELDTWNQTTCENATSSGGLGIKGYMYVLVLGKFLVGIGACALFSLGVTYINENTSSNQSSVYLGIFYSFSIVGPAVGYLLASVFLTIPTDNTFPINIDPEHPQWIGAWWIGFILTGALAVVAAIFILGLPRRISSTVEGSTQATVTVETPLKEMQRDDPQVENKNGDAEKLPSATASPLQQNGGMRLLRGVGDKFTRIMGNRTFVFLSMATVTEKGLAAGIATFIAKYIESQFRTSAGEAALLMGVVSIPGATIGTLLGGYLVKKFELQVRGIVKMCTVLTLMTMVSLLLFLINCEDVSMAGVNTAYHNSSQAPQTVSLIDGCNVRCGCSRDQYQPVCSRDDLVYFSSCFAGCQRLSTINGSQVYGKCTCVAAGGFATSGICSVDCPLKPLFLGILFFMSMGMFITYIPLLTATLRTVTEEDGPFATGVQDVMIRGLGYIPCILLVGTVIDRACVLQDTSCTNGGSCLLYVNRDFGLYLVAVSMAYKVTSCLFYAMVLFSDGGQAHSDYNSIK</sequence>
<keyword evidence="8" id="KW-0406">Ion transport</keyword>
<evidence type="ECO:0000259" key="10">
    <source>
        <dbReference type="PROSITE" id="PS51465"/>
    </source>
</evidence>
<dbReference type="Pfam" id="PF07648">
    <property type="entry name" value="Kazal_2"/>
    <property type="match status" value="1"/>
</dbReference>
<feature type="transmembrane region" description="Helical" evidence="8">
    <location>
        <begin position="629"/>
        <end position="653"/>
    </location>
</feature>
<dbReference type="AlphaFoldDB" id="A0A8K0AF77"/>
<organism evidence="11 12">
    <name type="scientific">Branchiostoma lanceolatum</name>
    <name type="common">Common lancelet</name>
    <name type="synonym">Amphioxus lanceolatum</name>
    <dbReference type="NCBI Taxonomy" id="7740"/>
    <lineage>
        <taxon>Eukaryota</taxon>
        <taxon>Metazoa</taxon>
        <taxon>Chordata</taxon>
        <taxon>Cephalochordata</taxon>
        <taxon>Leptocardii</taxon>
        <taxon>Amphioxiformes</taxon>
        <taxon>Branchiostomatidae</taxon>
        <taxon>Branchiostoma</taxon>
    </lineage>
</organism>
<feature type="transmembrane region" description="Helical" evidence="8">
    <location>
        <begin position="42"/>
        <end position="62"/>
    </location>
</feature>
<evidence type="ECO:0000256" key="2">
    <source>
        <dbReference type="ARBA" id="ARBA00009657"/>
    </source>
</evidence>
<proteinExistence type="inferred from homology"/>
<evidence type="ECO:0000256" key="5">
    <source>
        <dbReference type="ARBA" id="ARBA00022989"/>
    </source>
</evidence>
<dbReference type="GO" id="GO:0043252">
    <property type="term" value="P:sodium-independent organic anion transport"/>
    <property type="evidence" value="ECO:0007669"/>
    <property type="project" value="TreeGrafter"/>
</dbReference>
<evidence type="ECO:0000313" key="11">
    <source>
        <dbReference type="EMBL" id="CAH1273840.1"/>
    </source>
</evidence>
<comment type="caution">
    <text evidence="8">Lacks conserved residue(s) required for the propagation of feature annotation.</text>
</comment>
<evidence type="ECO:0000256" key="8">
    <source>
        <dbReference type="RuleBase" id="RU362056"/>
    </source>
</evidence>
<evidence type="ECO:0000256" key="1">
    <source>
        <dbReference type="ARBA" id="ARBA00004651"/>
    </source>
</evidence>
<feature type="transmembrane region" description="Helical" evidence="8">
    <location>
        <begin position="358"/>
        <end position="383"/>
    </location>
</feature>
<dbReference type="PANTHER" id="PTHR11388">
    <property type="entry name" value="ORGANIC ANION TRANSPORTER"/>
    <property type="match status" value="1"/>
</dbReference>
<evidence type="ECO:0000313" key="12">
    <source>
        <dbReference type="Proteomes" id="UP000838412"/>
    </source>
</evidence>
<dbReference type="EMBL" id="OV696694">
    <property type="protein sequence ID" value="CAH1273840.1"/>
    <property type="molecule type" value="Genomic_DNA"/>
</dbReference>
<feature type="transmembrane region" description="Helical" evidence="8">
    <location>
        <begin position="586"/>
        <end position="604"/>
    </location>
</feature>
<feature type="compositionally biased region" description="Basic and acidic residues" evidence="9">
    <location>
        <begin position="304"/>
        <end position="324"/>
    </location>
</feature>
<dbReference type="OrthoDB" id="5062115at2759"/>
<dbReference type="GO" id="GO:0015347">
    <property type="term" value="F:sodium-independent organic anion transmembrane transporter activity"/>
    <property type="evidence" value="ECO:0007669"/>
    <property type="project" value="TreeGrafter"/>
</dbReference>
<dbReference type="GO" id="GO:0006811">
    <property type="term" value="P:monoatomic ion transport"/>
    <property type="evidence" value="ECO:0007669"/>
    <property type="project" value="UniProtKB-KW"/>
</dbReference>
<evidence type="ECO:0000256" key="3">
    <source>
        <dbReference type="ARBA" id="ARBA00022475"/>
    </source>
</evidence>
<keyword evidence="4 8" id="KW-0812">Transmembrane</keyword>
<feature type="transmembrane region" description="Helical" evidence="8">
    <location>
        <begin position="109"/>
        <end position="130"/>
    </location>
</feature>
<reference evidence="11" key="1">
    <citation type="submission" date="2022-01" db="EMBL/GenBank/DDBJ databases">
        <authorList>
            <person name="Braso-Vives M."/>
        </authorList>
    </citation>
    <scope>NUCLEOTIDE SEQUENCE</scope>
</reference>
<keyword evidence="6 8" id="KW-0472">Membrane</keyword>
<evidence type="ECO:0000256" key="7">
    <source>
        <dbReference type="ARBA" id="ARBA00023157"/>
    </source>
</evidence>
<evidence type="ECO:0000256" key="6">
    <source>
        <dbReference type="ARBA" id="ARBA00023136"/>
    </source>
</evidence>
<dbReference type="InterPro" id="IPR036259">
    <property type="entry name" value="MFS_trans_sf"/>
</dbReference>
<feature type="compositionally biased region" description="Basic and acidic residues" evidence="9">
    <location>
        <begin position="7"/>
        <end position="23"/>
    </location>
</feature>
<feature type="domain" description="Kazal-like" evidence="10">
    <location>
        <begin position="471"/>
        <end position="523"/>
    </location>
</feature>
<gene>
    <name evidence="11" type="primary">SLCO5A1</name>
    <name evidence="11" type="ORF">BLAG_LOCUS25049</name>
</gene>
<feature type="region of interest" description="Disordered" evidence="9">
    <location>
        <begin position="298"/>
        <end position="335"/>
    </location>
</feature>
<dbReference type="InterPro" id="IPR004156">
    <property type="entry name" value="OATP"/>
</dbReference>
<feature type="transmembrane region" description="Helical" evidence="8">
    <location>
        <begin position="215"/>
        <end position="241"/>
    </location>
</feature>
<dbReference type="InterPro" id="IPR002350">
    <property type="entry name" value="Kazal_dom"/>
</dbReference>
<dbReference type="Gene3D" id="1.20.1250.20">
    <property type="entry name" value="MFS general substrate transporter like domains"/>
    <property type="match status" value="1"/>
</dbReference>
<keyword evidence="5 8" id="KW-1133">Transmembrane helix</keyword>
<feature type="transmembrane region" description="Helical" evidence="8">
    <location>
        <begin position="545"/>
        <end position="565"/>
    </location>
</feature>
<keyword evidence="3" id="KW-1003">Cell membrane</keyword>
<comment type="similarity">
    <text evidence="2 8">Belongs to the organo anion transporter (TC 2.A.60) family.</text>
</comment>
<comment type="subcellular location">
    <subcellularLocation>
        <location evidence="1 8">Cell membrane</location>
        <topology evidence="1 8">Multi-pass membrane protein</topology>
    </subcellularLocation>
</comment>
<feature type="transmembrane region" description="Helical" evidence="8">
    <location>
        <begin position="261"/>
        <end position="283"/>
    </location>
</feature>
<name>A0A8K0AF77_BRALA</name>
<dbReference type="Pfam" id="PF03137">
    <property type="entry name" value="OATP"/>
    <property type="match status" value="1"/>
</dbReference>
<dbReference type="SUPFAM" id="SSF103473">
    <property type="entry name" value="MFS general substrate transporter"/>
    <property type="match status" value="2"/>
</dbReference>
<dbReference type="SUPFAM" id="SSF100895">
    <property type="entry name" value="Kazal-type serine protease inhibitors"/>
    <property type="match status" value="1"/>
</dbReference>
<evidence type="ECO:0000256" key="4">
    <source>
        <dbReference type="ARBA" id="ARBA00022692"/>
    </source>
</evidence>
<dbReference type="Proteomes" id="UP000838412">
    <property type="component" value="Chromosome 9"/>
</dbReference>
<keyword evidence="7" id="KW-1015">Disulfide bond</keyword>
<accession>A0A8K0AF77</accession>
<evidence type="ECO:0000256" key="9">
    <source>
        <dbReference type="SAM" id="MobiDB-lite"/>
    </source>
</evidence>
<dbReference type="PANTHER" id="PTHR11388:SF100">
    <property type="entry name" value="SOLUTE CARRIER ORGANIC ANION TRANSPORTER FAMILY MEMBER 4A1"/>
    <property type="match status" value="1"/>
</dbReference>
<keyword evidence="12" id="KW-1185">Reference proteome</keyword>
<protein>
    <recommendedName>
        <fullName evidence="8">Solute carrier organic anion transporter family member</fullName>
    </recommendedName>
</protein>
<dbReference type="PROSITE" id="PS51465">
    <property type="entry name" value="KAZAL_2"/>
    <property type="match status" value="1"/>
</dbReference>